<dbReference type="RefSeq" id="WP_185178130.1">
    <property type="nucleotide sequence ID" value="NZ_CBCSEP010000001.1"/>
</dbReference>
<feature type="domain" description="Glycosyltransferase 2-like" evidence="1">
    <location>
        <begin position="7"/>
        <end position="113"/>
    </location>
</feature>
<evidence type="ECO:0000259" key="1">
    <source>
        <dbReference type="Pfam" id="PF00535"/>
    </source>
</evidence>
<dbReference type="InterPro" id="IPR029044">
    <property type="entry name" value="Nucleotide-diphossugar_trans"/>
</dbReference>
<reference evidence="2 3" key="1">
    <citation type="submission" date="2020-08" db="EMBL/GenBank/DDBJ databases">
        <title>Cohnella phylogeny.</title>
        <authorList>
            <person name="Dunlap C."/>
        </authorList>
    </citation>
    <scope>NUCLEOTIDE SEQUENCE [LARGE SCALE GENOMIC DNA]</scope>
    <source>
        <strain evidence="2 3">DSM 103658</strain>
    </source>
</reference>
<dbReference type="Proteomes" id="UP000574133">
    <property type="component" value="Unassembled WGS sequence"/>
</dbReference>
<dbReference type="InterPro" id="IPR001173">
    <property type="entry name" value="Glyco_trans_2-like"/>
</dbReference>
<gene>
    <name evidence="2" type="ORF">H4Q31_05785</name>
</gene>
<proteinExistence type="predicted"/>
<organism evidence="2 3">
    <name type="scientific">Cohnella lubricantis</name>
    <dbReference type="NCBI Taxonomy" id="2163172"/>
    <lineage>
        <taxon>Bacteria</taxon>
        <taxon>Bacillati</taxon>
        <taxon>Bacillota</taxon>
        <taxon>Bacilli</taxon>
        <taxon>Bacillales</taxon>
        <taxon>Paenibacillaceae</taxon>
        <taxon>Cohnella</taxon>
    </lineage>
</organism>
<evidence type="ECO:0000313" key="2">
    <source>
        <dbReference type="EMBL" id="MBB6676841.1"/>
    </source>
</evidence>
<dbReference type="GO" id="GO:0016740">
    <property type="term" value="F:transferase activity"/>
    <property type="evidence" value="ECO:0007669"/>
    <property type="project" value="UniProtKB-KW"/>
</dbReference>
<dbReference type="PANTHER" id="PTHR43685">
    <property type="entry name" value="GLYCOSYLTRANSFERASE"/>
    <property type="match status" value="1"/>
</dbReference>
<evidence type="ECO:0000313" key="3">
    <source>
        <dbReference type="Proteomes" id="UP000574133"/>
    </source>
</evidence>
<sequence>MAECRISVCICTRNRPDDLIQALQSLMRSAALPYEIIVSDDSTDMRSRHLVEEGFPSVKYTAGPRRGLAANRNHALSHVTGTHVLFIDDDVVVDRDFLRLTTQALEAYDSLGGAKWVVTGIENKRGSLIYPHDQTFLGFQSKVYGSGDAMKTIVINSTVFPVELFREVGFDEFLIYGYEEVDIATRAVAKGYRIALLDKAVNYHDPSEINRDYYKPHIVSSRLYVTFKRYFYTEKKWLKAVSFFAIGIFHAILHGAKTGGGRGIRESLRGVASSIRYIRAHRKRYGAREGAL</sequence>
<dbReference type="Pfam" id="PF00535">
    <property type="entry name" value="Glycos_transf_2"/>
    <property type="match status" value="1"/>
</dbReference>
<dbReference type="SUPFAM" id="SSF53448">
    <property type="entry name" value="Nucleotide-diphospho-sugar transferases"/>
    <property type="match status" value="1"/>
</dbReference>
<name>A0A841TEG2_9BACL</name>
<keyword evidence="3" id="KW-1185">Reference proteome</keyword>
<protein>
    <submittedName>
        <fullName evidence="2">Glycosyltransferase</fullName>
    </submittedName>
</protein>
<accession>A0A841TEG2</accession>
<dbReference type="InterPro" id="IPR050834">
    <property type="entry name" value="Glycosyltransf_2"/>
</dbReference>
<dbReference type="Gene3D" id="3.90.550.10">
    <property type="entry name" value="Spore Coat Polysaccharide Biosynthesis Protein SpsA, Chain A"/>
    <property type="match status" value="1"/>
</dbReference>
<keyword evidence="2" id="KW-0808">Transferase</keyword>
<dbReference type="EMBL" id="JACJVN010000023">
    <property type="protein sequence ID" value="MBB6676841.1"/>
    <property type="molecule type" value="Genomic_DNA"/>
</dbReference>
<dbReference type="AlphaFoldDB" id="A0A841TEG2"/>
<comment type="caution">
    <text evidence="2">The sequence shown here is derived from an EMBL/GenBank/DDBJ whole genome shotgun (WGS) entry which is preliminary data.</text>
</comment>
<dbReference type="PANTHER" id="PTHR43685:SF2">
    <property type="entry name" value="GLYCOSYLTRANSFERASE 2-LIKE DOMAIN-CONTAINING PROTEIN"/>
    <property type="match status" value="1"/>
</dbReference>